<keyword evidence="2" id="KW-1185">Reference proteome</keyword>
<protein>
    <submittedName>
        <fullName evidence="1">Uncharacterized protein</fullName>
    </submittedName>
</protein>
<reference evidence="1 2" key="1">
    <citation type="submission" date="2019-07" db="EMBL/GenBank/DDBJ databases">
        <title>Whole genome shotgun sequence of Enterococcus mundtii NBRC 100490.</title>
        <authorList>
            <person name="Hosoyama A."/>
            <person name="Uohara A."/>
            <person name="Ohji S."/>
            <person name="Ichikawa N."/>
        </authorList>
    </citation>
    <scope>NUCLEOTIDE SEQUENCE [LARGE SCALE GENOMIC DNA]</scope>
    <source>
        <strain evidence="1 2">NBRC 100490</strain>
    </source>
</reference>
<dbReference type="EMBL" id="BJWA01000029">
    <property type="protein sequence ID" value="GEL81625.1"/>
    <property type="molecule type" value="Genomic_DNA"/>
</dbReference>
<proteinExistence type="predicted"/>
<evidence type="ECO:0000313" key="2">
    <source>
        <dbReference type="Proteomes" id="UP000321175"/>
    </source>
</evidence>
<dbReference type="Proteomes" id="UP000321175">
    <property type="component" value="Unassembled WGS sequence"/>
</dbReference>
<evidence type="ECO:0000313" key="1">
    <source>
        <dbReference type="EMBL" id="GEL81625.1"/>
    </source>
</evidence>
<gene>
    <name evidence="1" type="ORF">EMU01_27690</name>
</gene>
<name>A0ABQ0VG70_ENTMU</name>
<dbReference type="GeneID" id="69254578"/>
<accession>A0ABQ0VG70</accession>
<organism evidence="1 2">
    <name type="scientific">Enterococcus mundtii</name>
    <dbReference type="NCBI Taxonomy" id="53346"/>
    <lineage>
        <taxon>Bacteria</taxon>
        <taxon>Bacillati</taxon>
        <taxon>Bacillota</taxon>
        <taxon>Bacilli</taxon>
        <taxon>Lactobacillales</taxon>
        <taxon>Enterococcaceae</taxon>
        <taxon>Enterococcus</taxon>
    </lineage>
</organism>
<dbReference type="RefSeq" id="WP_233433736.1">
    <property type="nucleotide sequence ID" value="NZ_BJWA01000029.1"/>
</dbReference>
<comment type="caution">
    <text evidence="1">The sequence shown here is derived from an EMBL/GenBank/DDBJ whole genome shotgun (WGS) entry which is preliminary data.</text>
</comment>
<sequence>MKKSSESLFLMLPIIILITIFFQMKVRPVSAETLPDLPTYQQITA</sequence>